<dbReference type="EMBL" id="GBRH01228965">
    <property type="protein sequence ID" value="JAD68930.1"/>
    <property type="molecule type" value="Transcribed_RNA"/>
</dbReference>
<name>A0A0A9C694_ARUDO</name>
<dbReference type="AlphaFoldDB" id="A0A0A9C694"/>
<evidence type="ECO:0000313" key="1">
    <source>
        <dbReference type="EMBL" id="JAD68930.1"/>
    </source>
</evidence>
<proteinExistence type="predicted"/>
<accession>A0A0A9C694</accession>
<protein>
    <submittedName>
        <fullName evidence="1">Uncharacterized protein</fullName>
    </submittedName>
</protein>
<sequence length="151" mass="17116">MDEYTEKFLALPARVGKLDRLQQVNIYIAGLTEPLKTLALRLKLPVHRIQIPITVGTGNRIVSRGLCRNLPLTIEREVFAFDSYTARLTEPLKTNVELQEPKDLEAAMSLARPYEWRATVVAEVVQQAAIPCRLPVSLQHDLHLRQPRPGE</sequence>
<reference evidence="1" key="2">
    <citation type="journal article" date="2015" name="Data Brief">
        <title>Shoot transcriptome of the giant reed, Arundo donax.</title>
        <authorList>
            <person name="Barrero R.A."/>
            <person name="Guerrero F.D."/>
            <person name="Moolhuijzen P."/>
            <person name="Goolsby J.A."/>
            <person name="Tidwell J."/>
            <person name="Bellgard S.E."/>
            <person name="Bellgard M.I."/>
        </authorList>
    </citation>
    <scope>NUCLEOTIDE SEQUENCE</scope>
    <source>
        <tissue evidence="1">Shoot tissue taken approximately 20 cm above the soil surface</tissue>
    </source>
</reference>
<organism evidence="1">
    <name type="scientific">Arundo donax</name>
    <name type="common">Giant reed</name>
    <name type="synonym">Donax arundinaceus</name>
    <dbReference type="NCBI Taxonomy" id="35708"/>
    <lineage>
        <taxon>Eukaryota</taxon>
        <taxon>Viridiplantae</taxon>
        <taxon>Streptophyta</taxon>
        <taxon>Embryophyta</taxon>
        <taxon>Tracheophyta</taxon>
        <taxon>Spermatophyta</taxon>
        <taxon>Magnoliopsida</taxon>
        <taxon>Liliopsida</taxon>
        <taxon>Poales</taxon>
        <taxon>Poaceae</taxon>
        <taxon>PACMAD clade</taxon>
        <taxon>Arundinoideae</taxon>
        <taxon>Arundineae</taxon>
        <taxon>Arundo</taxon>
    </lineage>
</organism>
<reference evidence="1" key="1">
    <citation type="submission" date="2014-09" db="EMBL/GenBank/DDBJ databases">
        <authorList>
            <person name="Magalhaes I.L.F."/>
            <person name="Oliveira U."/>
            <person name="Santos F.R."/>
            <person name="Vidigal T.H.D.A."/>
            <person name="Brescovit A.D."/>
            <person name="Santos A.J."/>
        </authorList>
    </citation>
    <scope>NUCLEOTIDE SEQUENCE</scope>
    <source>
        <tissue evidence="1">Shoot tissue taken approximately 20 cm above the soil surface</tissue>
    </source>
</reference>